<dbReference type="GO" id="GO:0004831">
    <property type="term" value="F:tyrosine-tRNA ligase activity"/>
    <property type="evidence" value="ECO:0007669"/>
    <property type="project" value="UniProtKB-UniRule"/>
</dbReference>
<dbReference type="SUPFAM" id="SSF52374">
    <property type="entry name" value="Nucleotidylyl transferase"/>
    <property type="match status" value="1"/>
</dbReference>
<evidence type="ECO:0000256" key="1">
    <source>
        <dbReference type="ARBA" id="ARBA00022598"/>
    </source>
</evidence>
<feature type="binding site" evidence="8">
    <location>
        <position position="173"/>
    </location>
    <ligand>
        <name>L-tyrosine</name>
        <dbReference type="ChEBI" id="CHEBI:58315"/>
    </ligand>
</feature>
<keyword evidence="8" id="KW-0963">Cytoplasm</keyword>
<keyword evidence="6 8" id="KW-0030">Aminoacyl-tRNA synthetase</keyword>
<dbReference type="Gene3D" id="1.10.240.10">
    <property type="entry name" value="Tyrosyl-Transfer RNA Synthetase"/>
    <property type="match status" value="1"/>
</dbReference>
<feature type="binding site" evidence="8">
    <location>
        <position position="232"/>
    </location>
    <ligand>
        <name>ATP</name>
        <dbReference type="ChEBI" id="CHEBI:30616"/>
    </ligand>
</feature>
<evidence type="ECO:0000256" key="3">
    <source>
        <dbReference type="ARBA" id="ARBA00022840"/>
    </source>
</evidence>
<feature type="short sequence motif" description="'KMSKS' region" evidence="8">
    <location>
        <begin position="229"/>
        <end position="233"/>
    </location>
</feature>
<dbReference type="InterPro" id="IPR002305">
    <property type="entry name" value="aa-tRNA-synth_Ic"/>
</dbReference>
<keyword evidence="5 8" id="KW-0648">Protein biosynthesis</keyword>
<dbReference type="CDD" id="cd00805">
    <property type="entry name" value="TyrRS_core"/>
    <property type="match status" value="1"/>
</dbReference>
<accession>Q7X2X8</accession>
<comment type="similarity">
    <text evidence="8">Belongs to the class-I aminoacyl-tRNA synthetase family. TyrS type 1 subfamily.</text>
</comment>
<organism evidence="11">
    <name type="scientific">uncultured Acidobacteriota bacterium</name>
    <dbReference type="NCBI Taxonomy" id="171953"/>
    <lineage>
        <taxon>Bacteria</taxon>
        <taxon>Pseudomonadati</taxon>
        <taxon>Acidobacteriota</taxon>
        <taxon>environmental samples</taxon>
    </lineage>
</organism>
<evidence type="ECO:0000256" key="2">
    <source>
        <dbReference type="ARBA" id="ARBA00022741"/>
    </source>
</evidence>
<feature type="short sequence motif" description="'HIGH' region" evidence="8">
    <location>
        <begin position="37"/>
        <end position="46"/>
    </location>
</feature>
<keyword evidence="2 8" id="KW-0547">Nucleotide-binding</keyword>
<comment type="subcellular location">
    <subcellularLocation>
        <location evidence="8">Cytoplasm</location>
    </subcellularLocation>
</comment>
<dbReference type="PANTHER" id="PTHR11766:SF0">
    <property type="entry name" value="TYROSINE--TRNA LIGASE, MITOCHONDRIAL"/>
    <property type="match status" value="1"/>
</dbReference>
<evidence type="ECO:0000313" key="11">
    <source>
        <dbReference type="EMBL" id="AAP58586.1"/>
    </source>
</evidence>
<dbReference type="InterPro" id="IPR002307">
    <property type="entry name" value="Tyr-tRNA-ligase"/>
</dbReference>
<dbReference type="InterPro" id="IPR024107">
    <property type="entry name" value="Tyr-tRNA-ligase_bac_1"/>
</dbReference>
<dbReference type="Pfam" id="PF00579">
    <property type="entry name" value="tRNA-synt_1b"/>
    <property type="match status" value="1"/>
</dbReference>
<reference evidence="11" key="1">
    <citation type="journal article" date="2003" name="Mol. Microbiol.">
        <title>Acidobacteria form a coherent but highly diverse group within the bacterial domain: evidence from environmental genomics.</title>
        <authorList>
            <person name="Quaiser A."/>
            <person name="Ochsenreiter T."/>
            <person name="Lanz C."/>
            <person name="Schuster S.C."/>
            <person name="Treusch A.H."/>
            <person name="Eck J."/>
            <person name="Schleper C."/>
        </authorList>
    </citation>
    <scope>NUCLEOTIDE SEQUENCE</scope>
</reference>
<dbReference type="SUPFAM" id="SSF55174">
    <property type="entry name" value="Alpha-L RNA-binding motif"/>
    <property type="match status" value="1"/>
</dbReference>
<evidence type="ECO:0000256" key="4">
    <source>
        <dbReference type="ARBA" id="ARBA00022884"/>
    </source>
</evidence>
<dbReference type="PRINTS" id="PR01040">
    <property type="entry name" value="TRNASYNTHTYR"/>
</dbReference>
<dbReference type="FunFam" id="1.10.240.10:FF:000001">
    <property type="entry name" value="Tyrosine--tRNA ligase"/>
    <property type="match status" value="1"/>
</dbReference>
<dbReference type="GO" id="GO:0003723">
    <property type="term" value="F:RNA binding"/>
    <property type="evidence" value="ECO:0007669"/>
    <property type="project" value="UniProtKB-KW"/>
</dbReference>
<dbReference type="PROSITE" id="PS50889">
    <property type="entry name" value="S4"/>
    <property type="match status" value="1"/>
</dbReference>
<dbReference type="GO" id="GO:0005829">
    <property type="term" value="C:cytosol"/>
    <property type="evidence" value="ECO:0007669"/>
    <property type="project" value="TreeGrafter"/>
</dbReference>
<keyword evidence="3 8" id="KW-0067">ATP-binding</keyword>
<feature type="domain" description="Tyrosine--tRNA ligase SYY-like C-terminal" evidence="10">
    <location>
        <begin position="333"/>
        <end position="417"/>
    </location>
</feature>
<feature type="binding site" evidence="8">
    <location>
        <position position="169"/>
    </location>
    <ligand>
        <name>L-tyrosine</name>
        <dbReference type="ChEBI" id="CHEBI:58315"/>
    </ligand>
</feature>
<dbReference type="Gene3D" id="3.40.50.620">
    <property type="entry name" value="HUPs"/>
    <property type="match status" value="1"/>
</dbReference>
<name>Q7X2X8_9BACT</name>
<comment type="subunit">
    <text evidence="8">Homodimer.</text>
</comment>
<evidence type="ECO:0000256" key="8">
    <source>
        <dbReference type="HAMAP-Rule" id="MF_02006"/>
    </source>
</evidence>
<dbReference type="InterPro" id="IPR014729">
    <property type="entry name" value="Rossmann-like_a/b/a_fold"/>
</dbReference>
<dbReference type="InterPro" id="IPR036986">
    <property type="entry name" value="S4_RNA-bd_sf"/>
</dbReference>
<dbReference type="NCBIfam" id="TIGR00234">
    <property type="entry name" value="tyrS"/>
    <property type="match status" value="1"/>
</dbReference>
<dbReference type="EMBL" id="AY281356">
    <property type="protein sequence ID" value="AAP58586.1"/>
    <property type="molecule type" value="Genomic_DNA"/>
</dbReference>
<evidence type="ECO:0000256" key="6">
    <source>
        <dbReference type="ARBA" id="ARBA00023146"/>
    </source>
</evidence>
<keyword evidence="4 9" id="KW-0694">RNA-binding</keyword>
<dbReference type="HAMAP" id="MF_02006">
    <property type="entry name" value="Tyr_tRNA_synth_type1"/>
    <property type="match status" value="1"/>
</dbReference>
<keyword evidence="1 8" id="KW-0436">Ligase</keyword>
<evidence type="ECO:0000256" key="7">
    <source>
        <dbReference type="ARBA" id="ARBA00048248"/>
    </source>
</evidence>
<evidence type="ECO:0000259" key="10">
    <source>
        <dbReference type="Pfam" id="PF22421"/>
    </source>
</evidence>
<comment type="catalytic activity">
    <reaction evidence="7 8">
        <text>tRNA(Tyr) + L-tyrosine + ATP = L-tyrosyl-tRNA(Tyr) + AMP + diphosphate + H(+)</text>
        <dbReference type="Rhea" id="RHEA:10220"/>
        <dbReference type="Rhea" id="RHEA-COMP:9706"/>
        <dbReference type="Rhea" id="RHEA-COMP:9707"/>
        <dbReference type="ChEBI" id="CHEBI:15378"/>
        <dbReference type="ChEBI" id="CHEBI:30616"/>
        <dbReference type="ChEBI" id="CHEBI:33019"/>
        <dbReference type="ChEBI" id="CHEBI:58315"/>
        <dbReference type="ChEBI" id="CHEBI:78442"/>
        <dbReference type="ChEBI" id="CHEBI:78536"/>
        <dbReference type="ChEBI" id="CHEBI:456215"/>
        <dbReference type="EC" id="6.1.1.1"/>
    </reaction>
</comment>
<dbReference type="Gene3D" id="3.10.290.10">
    <property type="entry name" value="RNA-binding S4 domain"/>
    <property type="match status" value="1"/>
</dbReference>
<comment type="function">
    <text evidence="8">Catalyzes the attachment of tyrosine to tRNA(Tyr) in a two-step reaction: tyrosine is first activated by ATP to form Tyr-AMP and then transferred to the acceptor end of tRNA(Tyr).</text>
</comment>
<evidence type="ECO:0000256" key="9">
    <source>
        <dbReference type="PROSITE-ProRule" id="PRU00182"/>
    </source>
</evidence>
<dbReference type="AlphaFoldDB" id="Q7X2X8"/>
<dbReference type="GO" id="GO:0005524">
    <property type="term" value="F:ATP binding"/>
    <property type="evidence" value="ECO:0007669"/>
    <property type="project" value="UniProtKB-UniRule"/>
</dbReference>
<dbReference type="EC" id="6.1.1.1" evidence="8"/>
<protein>
    <recommendedName>
        <fullName evidence="8">Tyrosine--tRNA ligase</fullName>
        <ecNumber evidence="8">6.1.1.1</ecNumber>
    </recommendedName>
    <alternativeName>
        <fullName evidence="8">Tyrosyl-tRNA synthetase</fullName>
        <shortName evidence="8">TyrRS</shortName>
    </alternativeName>
</protein>
<dbReference type="InterPro" id="IPR024088">
    <property type="entry name" value="Tyr-tRNA-ligase_bac-type"/>
</dbReference>
<dbReference type="PANTHER" id="PTHR11766">
    <property type="entry name" value="TYROSYL-TRNA SYNTHETASE"/>
    <property type="match status" value="1"/>
</dbReference>
<proteinExistence type="inferred from homology"/>
<dbReference type="InterPro" id="IPR054608">
    <property type="entry name" value="SYY-like_C"/>
</dbReference>
<dbReference type="Pfam" id="PF22421">
    <property type="entry name" value="SYY_C-terminal"/>
    <property type="match status" value="1"/>
</dbReference>
<dbReference type="GO" id="GO:0006437">
    <property type="term" value="P:tyrosyl-tRNA aminoacylation"/>
    <property type="evidence" value="ECO:0007669"/>
    <property type="project" value="UniProtKB-UniRule"/>
</dbReference>
<gene>
    <name evidence="8" type="primary">tyrS</name>
</gene>
<sequence length="422" mass="46256">MDALSEFEWRGTLYDGTEGLREALASGPLRAYAGFDPTAASLHVGSLMPILGLARLQRLGHTPIAVVGGGTGLIGDPSGKTLERQLMDSSKVDEHVAGIRRQLERFLDFGRGPASALLVDNAEWLTSLGAIAFMRDVGKHFTVNYMLAKESVKGRIDREDGISYTEFSYLLLQAYDYLVLHDRHGCALQIGGSDQWGNITAGIELIRRLRGAKAHGLVMPLVTTATGTKFGKTEAGAIWLDPSLTKPYEFYQFWLNTDDRDAVRYLKFFTFLDAARVGELEASSLAEPEKRVAQRELAREVTRLVHGSQAVLDAEAASEKLFRGDVTQMSVDELLQVFANVPSSTVAFSDDGWALADLVTSVGVTKSKGEAQRLVRAGGLYVNERRIGEEKARLTAEDAIGGQVFVIRKGKKDNFLVRISRD</sequence>
<feature type="binding site" evidence="8">
    <location>
        <position position="32"/>
    </location>
    <ligand>
        <name>L-tyrosine</name>
        <dbReference type="ChEBI" id="CHEBI:58315"/>
    </ligand>
</feature>
<evidence type="ECO:0000256" key="5">
    <source>
        <dbReference type="ARBA" id="ARBA00022917"/>
    </source>
</evidence>